<dbReference type="InterPro" id="IPR017438">
    <property type="entry name" value="ATP-NAD_kinase_N"/>
</dbReference>
<feature type="domain" description="DAGKc" evidence="5">
    <location>
        <begin position="1"/>
        <end position="137"/>
    </location>
</feature>
<evidence type="ECO:0000256" key="3">
    <source>
        <dbReference type="ARBA" id="ARBA00022777"/>
    </source>
</evidence>
<sequence>MVLVNPASGHRRGTLIYNNIVKPMLENSDIRHDCYITQSARSTTEFILRTDLGIYSMVMIVSGDGLFHIILNAIYRKLRNESQFLDLLKKLPFAIIPSGTSNGVALSLKFDNAYLATKSAIEGSSNPLDMFQIVQMESKNVLWDCCVFSWALPGEHDQYQERILRWIPFASIRELLAPLIVIGISKTFRASISFKEVSTSVDYYKKKPHVINFPDTPVKFWAVSNIPRPAPDVYLSPQLKIDEGAVDFVFSDSISRLELLDLYLKMADASYLNHPKAFIYKVTELTLEPRGEHKGFMSLSGESISTEPVRLKVYPQAARIVYKK</sequence>
<name>A0A6B2L9J9_9EUKA</name>
<evidence type="ECO:0000256" key="1">
    <source>
        <dbReference type="ARBA" id="ARBA00022679"/>
    </source>
</evidence>
<keyword evidence="2" id="KW-0547">Nucleotide-binding</keyword>
<evidence type="ECO:0000313" key="6">
    <source>
        <dbReference type="EMBL" id="NDV33723.1"/>
    </source>
</evidence>
<dbReference type="GO" id="GO:0005524">
    <property type="term" value="F:ATP binding"/>
    <property type="evidence" value="ECO:0007669"/>
    <property type="project" value="UniProtKB-KW"/>
</dbReference>
<evidence type="ECO:0000259" key="5">
    <source>
        <dbReference type="PROSITE" id="PS50146"/>
    </source>
</evidence>
<dbReference type="InterPro" id="IPR001206">
    <property type="entry name" value="Diacylglycerol_kinase_cat_dom"/>
</dbReference>
<dbReference type="GO" id="GO:0016020">
    <property type="term" value="C:membrane"/>
    <property type="evidence" value="ECO:0007669"/>
    <property type="project" value="TreeGrafter"/>
</dbReference>
<dbReference type="InterPro" id="IPR050187">
    <property type="entry name" value="Lipid_Phosphate_FormReg"/>
</dbReference>
<keyword evidence="1" id="KW-0808">Transferase</keyword>
<protein>
    <recommendedName>
        <fullName evidence="5">DAGKc domain-containing protein</fullName>
    </recommendedName>
</protein>
<evidence type="ECO:0000256" key="4">
    <source>
        <dbReference type="ARBA" id="ARBA00022840"/>
    </source>
</evidence>
<dbReference type="InterPro" id="IPR016064">
    <property type="entry name" value="NAD/diacylglycerol_kinase_sf"/>
</dbReference>
<dbReference type="Pfam" id="PF19279">
    <property type="entry name" value="YegS_C"/>
    <property type="match status" value="1"/>
</dbReference>
<reference evidence="6" key="1">
    <citation type="journal article" date="2020" name="J. Eukaryot. Microbiol.">
        <title>De novo Sequencing, Assembly and Annotation of the Transcriptome for the Free-Living Testate Amoeba Arcella intermedia.</title>
        <authorList>
            <person name="Ribeiro G.M."/>
            <person name="Porfirio-Sousa A.L."/>
            <person name="Maurer-Alcala X.X."/>
            <person name="Katz L.A."/>
            <person name="Lahr D.J.G."/>
        </authorList>
    </citation>
    <scope>NUCLEOTIDE SEQUENCE</scope>
</reference>
<dbReference type="Gene3D" id="2.60.200.40">
    <property type="match status" value="1"/>
</dbReference>
<accession>A0A6B2L9J9</accession>
<dbReference type="InterPro" id="IPR045540">
    <property type="entry name" value="YegS/DAGK_C"/>
</dbReference>
<proteinExistence type="predicted"/>
<dbReference type="EMBL" id="GIBP01004754">
    <property type="protein sequence ID" value="NDV33723.1"/>
    <property type="molecule type" value="Transcribed_RNA"/>
</dbReference>
<dbReference type="GO" id="GO:0001727">
    <property type="term" value="F:lipid kinase activity"/>
    <property type="evidence" value="ECO:0007669"/>
    <property type="project" value="TreeGrafter"/>
</dbReference>
<dbReference type="AlphaFoldDB" id="A0A6B2L9J9"/>
<keyword evidence="3" id="KW-0418">Kinase</keyword>
<dbReference type="GO" id="GO:0046512">
    <property type="term" value="P:sphingosine biosynthetic process"/>
    <property type="evidence" value="ECO:0007669"/>
    <property type="project" value="TreeGrafter"/>
</dbReference>
<organism evidence="6">
    <name type="scientific">Arcella intermedia</name>
    <dbReference type="NCBI Taxonomy" id="1963864"/>
    <lineage>
        <taxon>Eukaryota</taxon>
        <taxon>Amoebozoa</taxon>
        <taxon>Tubulinea</taxon>
        <taxon>Elardia</taxon>
        <taxon>Arcellinida</taxon>
        <taxon>Sphaerothecina</taxon>
        <taxon>Arcellidae</taxon>
        <taxon>Arcella</taxon>
    </lineage>
</organism>
<dbReference type="PANTHER" id="PTHR12358:SF31">
    <property type="entry name" value="ACYLGLYCEROL KINASE, MITOCHONDRIAL"/>
    <property type="match status" value="1"/>
</dbReference>
<dbReference type="PROSITE" id="PS50146">
    <property type="entry name" value="DAGK"/>
    <property type="match status" value="1"/>
</dbReference>
<dbReference type="SUPFAM" id="SSF111331">
    <property type="entry name" value="NAD kinase/diacylglycerol kinase-like"/>
    <property type="match status" value="1"/>
</dbReference>
<dbReference type="GO" id="GO:0005737">
    <property type="term" value="C:cytoplasm"/>
    <property type="evidence" value="ECO:0007669"/>
    <property type="project" value="TreeGrafter"/>
</dbReference>
<dbReference type="Pfam" id="PF00781">
    <property type="entry name" value="DAGK_cat"/>
    <property type="match status" value="1"/>
</dbReference>
<dbReference type="PANTHER" id="PTHR12358">
    <property type="entry name" value="SPHINGOSINE KINASE"/>
    <property type="match status" value="1"/>
</dbReference>
<evidence type="ECO:0000256" key="2">
    <source>
        <dbReference type="ARBA" id="ARBA00022741"/>
    </source>
</evidence>
<dbReference type="Gene3D" id="3.40.50.10330">
    <property type="entry name" value="Probable inorganic polyphosphate/atp-NAD kinase, domain 1"/>
    <property type="match status" value="1"/>
</dbReference>
<keyword evidence="4" id="KW-0067">ATP-binding</keyword>